<evidence type="ECO:0000313" key="12">
    <source>
        <dbReference type="EMBL" id="MDK7356464.1"/>
    </source>
</evidence>
<dbReference type="Proteomes" id="UP000277803">
    <property type="component" value="Unassembled WGS sequence"/>
</dbReference>
<reference evidence="12" key="3">
    <citation type="submission" date="2023-05" db="EMBL/GenBank/DDBJ databases">
        <title>Cataloging the Phylogenetic Diversity of Human Bladder Bacteria.</title>
        <authorList>
            <person name="Du J."/>
        </authorList>
    </citation>
    <scope>NUCLEOTIDE SEQUENCE</scope>
    <source>
        <strain evidence="12">UMB10101</strain>
    </source>
</reference>
<keyword evidence="2 7" id="KW-0699">rRNA-binding</keyword>
<evidence type="ECO:0000256" key="6">
    <source>
        <dbReference type="ARBA" id="ARBA00035254"/>
    </source>
</evidence>
<dbReference type="HAMAP" id="MF_01306_B">
    <property type="entry name" value="Ribosomal_uS4_B"/>
    <property type="match status" value="1"/>
</dbReference>
<dbReference type="PROSITE" id="PS00632">
    <property type="entry name" value="RIBOSOMAL_S4"/>
    <property type="match status" value="1"/>
</dbReference>
<evidence type="ECO:0000256" key="4">
    <source>
        <dbReference type="ARBA" id="ARBA00022980"/>
    </source>
</evidence>
<evidence type="ECO:0000256" key="5">
    <source>
        <dbReference type="ARBA" id="ARBA00023274"/>
    </source>
</evidence>
<keyword evidence="5 7" id="KW-0687">Ribonucleoprotein</keyword>
<sequence>MATRREARFKLCRRFGVNVFGHAKALNRVKKDQRQKKMSEYGTQLLEKQKVKAYYNLLERQFVRYYDKAKKMQGVTGQNMLILLEQRLDNLVYRIGFGNSIRQARQMVNHGHILVNGRRVDIPSYSCKPGDVIELREASRDNEMFKTNFQELRSFELPYIEKDLEGFKATFTRLPQREELPIEVNETLIVELYSK</sequence>
<dbReference type="NCBIfam" id="TIGR01017">
    <property type="entry name" value="rpsD_bact"/>
    <property type="match status" value="1"/>
</dbReference>
<dbReference type="SMART" id="SM00363">
    <property type="entry name" value="S4"/>
    <property type="match status" value="1"/>
</dbReference>
<dbReference type="Gene3D" id="1.10.1050.10">
    <property type="entry name" value="Ribosomal Protein S4 Delta 41, Chain A, domain 1"/>
    <property type="match status" value="1"/>
</dbReference>
<evidence type="ECO:0000256" key="2">
    <source>
        <dbReference type="ARBA" id="ARBA00022730"/>
    </source>
</evidence>
<dbReference type="GeneID" id="57774984"/>
<dbReference type="EMBL" id="QXZZ01000003">
    <property type="protein sequence ID" value="RJY51491.1"/>
    <property type="molecule type" value="Genomic_DNA"/>
</dbReference>
<dbReference type="InterPro" id="IPR022801">
    <property type="entry name" value="Ribosomal_uS4"/>
</dbReference>
<evidence type="ECO:0000313" key="13">
    <source>
        <dbReference type="EMBL" id="RJY51491.1"/>
    </source>
</evidence>
<gene>
    <name evidence="7 12" type="primary">rpsD</name>
    <name evidence="13" type="ORF">D2965_00310</name>
    <name evidence="11" type="ORF">HMPREF3233_00727</name>
    <name evidence="12" type="ORF">QP520_02350</name>
</gene>
<organism evidence="11">
    <name type="scientific">Veillonella atypica</name>
    <dbReference type="NCBI Taxonomy" id="39777"/>
    <lineage>
        <taxon>Bacteria</taxon>
        <taxon>Bacillati</taxon>
        <taxon>Bacillota</taxon>
        <taxon>Negativicutes</taxon>
        <taxon>Veillonellales</taxon>
        <taxon>Veillonellaceae</taxon>
        <taxon>Veillonella</taxon>
    </lineage>
</organism>
<reference evidence="11 14" key="1">
    <citation type="submission" date="2016-01" db="EMBL/GenBank/DDBJ databases">
        <authorList>
            <person name="Oliw E.H."/>
        </authorList>
    </citation>
    <scope>NUCLEOTIDE SEQUENCE [LARGE SCALE GENOMIC DNA]</scope>
    <source>
        <strain evidence="11 14">CMW7756B</strain>
    </source>
</reference>
<dbReference type="RefSeq" id="WP_005377187.1">
    <property type="nucleotide sequence ID" value="NZ_CABFMO010000015.1"/>
</dbReference>
<dbReference type="Pfam" id="PF00163">
    <property type="entry name" value="Ribosomal_S4"/>
    <property type="match status" value="1"/>
</dbReference>
<dbReference type="GO" id="GO:0003735">
    <property type="term" value="F:structural constituent of ribosome"/>
    <property type="evidence" value="ECO:0007669"/>
    <property type="project" value="InterPro"/>
</dbReference>
<dbReference type="AlphaFoldDB" id="A0A133S5K9"/>
<comment type="similarity">
    <text evidence="1 7 8">Belongs to the universal ribosomal protein uS4 family.</text>
</comment>
<dbReference type="GO" id="GO:0019843">
    <property type="term" value="F:rRNA binding"/>
    <property type="evidence" value="ECO:0007669"/>
    <property type="project" value="UniProtKB-UniRule"/>
</dbReference>
<comment type="caution">
    <text evidence="11">The sequence shown here is derived from an EMBL/GenBank/DDBJ whole genome shotgun (WGS) entry which is preliminary data.</text>
</comment>
<dbReference type="Proteomes" id="UP000070226">
    <property type="component" value="Unassembled WGS sequence"/>
</dbReference>
<protein>
    <recommendedName>
        <fullName evidence="6 7">Small ribosomal subunit protein uS4</fullName>
    </recommendedName>
</protein>
<evidence type="ECO:0000256" key="3">
    <source>
        <dbReference type="ARBA" id="ARBA00022884"/>
    </source>
</evidence>
<accession>A0A133S5K9</accession>
<evidence type="ECO:0000256" key="7">
    <source>
        <dbReference type="HAMAP-Rule" id="MF_01306"/>
    </source>
</evidence>
<dbReference type="InterPro" id="IPR018079">
    <property type="entry name" value="Ribosomal_uS4_CS"/>
</dbReference>
<dbReference type="PROSITE" id="PS50889">
    <property type="entry name" value="S4"/>
    <property type="match status" value="1"/>
</dbReference>
<evidence type="ECO:0000256" key="1">
    <source>
        <dbReference type="ARBA" id="ARBA00007465"/>
    </source>
</evidence>
<dbReference type="InterPro" id="IPR005709">
    <property type="entry name" value="Ribosomal_uS4_bac-type"/>
</dbReference>
<dbReference type="InterPro" id="IPR002942">
    <property type="entry name" value="S4_RNA-bd"/>
</dbReference>
<dbReference type="PANTHER" id="PTHR11831">
    <property type="entry name" value="30S 40S RIBOSOMAL PROTEIN"/>
    <property type="match status" value="1"/>
</dbReference>
<comment type="subunit">
    <text evidence="7">Part of the 30S ribosomal subunit. Contacts protein S5. The interaction surface between S4 and S5 is involved in control of translational fidelity.</text>
</comment>
<dbReference type="SMART" id="SM01390">
    <property type="entry name" value="Ribosomal_S4"/>
    <property type="match status" value="1"/>
</dbReference>
<dbReference type="SUPFAM" id="SSF55174">
    <property type="entry name" value="Alpha-L RNA-binding motif"/>
    <property type="match status" value="1"/>
</dbReference>
<name>A0A133S5K9_9FIRM</name>
<dbReference type="Proteomes" id="UP001236274">
    <property type="component" value="Unassembled WGS sequence"/>
</dbReference>
<keyword evidence="3 7" id="KW-0694">RNA-binding</keyword>
<dbReference type="GO" id="GO:0006412">
    <property type="term" value="P:translation"/>
    <property type="evidence" value="ECO:0007669"/>
    <property type="project" value="UniProtKB-UniRule"/>
</dbReference>
<evidence type="ECO:0000313" key="15">
    <source>
        <dbReference type="Proteomes" id="UP000277803"/>
    </source>
</evidence>
<reference evidence="13 15" key="2">
    <citation type="submission" date="2018-09" db="EMBL/GenBank/DDBJ databases">
        <title>Genome sequence of Veillonella atypica isolated from periodontal Korean patients.</title>
        <authorList>
            <person name="Lee J.-H."/>
            <person name="Moon J.-H."/>
            <person name="Shin S.-Y."/>
        </authorList>
    </citation>
    <scope>NUCLEOTIDE SEQUENCE [LARGE SCALE GENOMIC DNA]</scope>
    <source>
        <strain evidence="13 15">KHUD_V1</strain>
    </source>
</reference>
<dbReference type="EMBL" id="JASORJ010000002">
    <property type="protein sequence ID" value="MDK7356464.1"/>
    <property type="molecule type" value="Genomic_DNA"/>
</dbReference>
<dbReference type="NCBIfam" id="NF003717">
    <property type="entry name" value="PRK05327.1"/>
    <property type="match status" value="1"/>
</dbReference>
<keyword evidence="4 7" id="KW-0689">Ribosomal protein</keyword>
<comment type="function">
    <text evidence="7">With S5 and S12 plays an important role in translational accuracy.</text>
</comment>
<feature type="domain" description="Small ribosomal subunit protein uS4 N-terminal" evidence="10">
    <location>
        <begin position="3"/>
        <end position="85"/>
    </location>
</feature>
<feature type="domain" description="RNA-binding S4" evidence="9">
    <location>
        <begin position="86"/>
        <end position="161"/>
    </location>
</feature>
<dbReference type="STRING" id="39777.B7L28_07335"/>
<comment type="function">
    <text evidence="7">One of the primary rRNA binding proteins, it binds directly to 16S rRNA where it nucleates assembly of the body of the 30S subunit.</text>
</comment>
<evidence type="ECO:0000259" key="10">
    <source>
        <dbReference type="SMART" id="SM01390"/>
    </source>
</evidence>
<dbReference type="GO" id="GO:0042274">
    <property type="term" value="P:ribosomal small subunit biogenesis"/>
    <property type="evidence" value="ECO:0007669"/>
    <property type="project" value="TreeGrafter"/>
</dbReference>
<dbReference type="Pfam" id="PF01479">
    <property type="entry name" value="S4"/>
    <property type="match status" value="1"/>
</dbReference>
<evidence type="ECO:0000313" key="11">
    <source>
        <dbReference type="EMBL" id="KXA64894.1"/>
    </source>
</evidence>
<dbReference type="PANTHER" id="PTHR11831:SF4">
    <property type="entry name" value="SMALL RIBOSOMAL SUBUNIT PROTEIN US4M"/>
    <property type="match status" value="1"/>
</dbReference>
<proteinExistence type="inferred from homology"/>
<dbReference type="GO" id="GO:0015935">
    <property type="term" value="C:small ribosomal subunit"/>
    <property type="evidence" value="ECO:0007669"/>
    <property type="project" value="InterPro"/>
</dbReference>
<dbReference type="InterPro" id="IPR036986">
    <property type="entry name" value="S4_RNA-bd_sf"/>
</dbReference>
<dbReference type="CDD" id="cd00165">
    <property type="entry name" value="S4"/>
    <property type="match status" value="1"/>
</dbReference>
<dbReference type="PATRIC" id="fig|39777.7.peg.717"/>
<evidence type="ECO:0000259" key="9">
    <source>
        <dbReference type="SMART" id="SM00363"/>
    </source>
</evidence>
<dbReference type="EMBL" id="LRQT01000018">
    <property type="protein sequence ID" value="KXA64894.1"/>
    <property type="molecule type" value="Genomic_DNA"/>
</dbReference>
<evidence type="ECO:0000256" key="8">
    <source>
        <dbReference type="RuleBase" id="RU003699"/>
    </source>
</evidence>
<dbReference type="FunFam" id="3.10.290.10:FF:000001">
    <property type="entry name" value="30S ribosomal protein S4"/>
    <property type="match status" value="1"/>
</dbReference>
<evidence type="ECO:0000313" key="14">
    <source>
        <dbReference type="Proteomes" id="UP000070226"/>
    </source>
</evidence>
<dbReference type="InterPro" id="IPR001912">
    <property type="entry name" value="Ribosomal_uS4_N"/>
</dbReference>
<dbReference type="Gene3D" id="3.10.290.10">
    <property type="entry name" value="RNA-binding S4 domain"/>
    <property type="match status" value="1"/>
</dbReference>